<evidence type="ECO:0000256" key="7">
    <source>
        <dbReference type="ARBA" id="ARBA00022840"/>
    </source>
</evidence>
<dbReference type="Proteomes" id="UP000614601">
    <property type="component" value="Unassembled WGS sequence"/>
</dbReference>
<reference evidence="12" key="1">
    <citation type="submission" date="2020-09" db="EMBL/GenBank/DDBJ databases">
        <authorList>
            <person name="Kikuchi T."/>
        </authorList>
    </citation>
    <scope>NUCLEOTIDE SEQUENCE</scope>
    <source>
        <strain evidence="12">SH1</strain>
    </source>
</reference>
<dbReference type="GO" id="GO:0004430">
    <property type="term" value="F:1-phosphatidylinositol 4-kinase activity"/>
    <property type="evidence" value="ECO:0007669"/>
    <property type="project" value="UniProtKB-UniRule"/>
</dbReference>
<dbReference type="PANTHER" id="PTHR12865:SF1">
    <property type="entry name" value="PHOSPHATIDYLINOSITOL 4-KINASE TYPE 2"/>
    <property type="match status" value="1"/>
</dbReference>
<evidence type="ECO:0000313" key="13">
    <source>
        <dbReference type="Proteomes" id="UP000614601"/>
    </source>
</evidence>
<dbReference type="InterPro" id="IPR000403">
    <property type="entry name" value="PI3/4_kinase_cat_dom"/>
</dbReference>
<comment type="similarity">
    <text evidence="2 9">Belongs to the PI3/PI4-kinase family. Type II PI4K subfamily.</text>
</comment>
<dbReference type="GO" id="GO:0005886">
    <property type="term" value="C:plasma membrane"/>
    <property type="evidence" value="ECO:0007669"/>
    <property type="project" value="UniProtKB-SubCell"/>
</dbReference>
<dbReference type="EMBL" id="CAJFDH010000003">
    <property type="protein sequence ID" value="CAD5215842.1"/>
    <property type="molecule type" value="Genomic_DNA"/>
</dbReference>
<evidence type="ECO:0000259" key="11">
    <source>
        <dbReference type="PROSITE" id="PS50290"/>
    </source>
</evidence>
<keyword evidence="6 9" id="KW-0418">Kinase</keyword>
<dbReference type="AlphaFoldDB" id="A0A811KK34"/>
<sequence>MATTTRSESELSETDVDELTALVPRSSRGGKMTAHRDNECSEGQEHESNIMDEVALLEKCRLNYNHIGEDYVNLVFTALRNIDLNQPTLISGGSSGSYFIHNAESKIVGVFKPQDEEPYGINNPKWGKWLQKVLLPCSFGRGCLVPNQGFLSEAAAFLVDKYFDMGIVPETAVVGMASKVFHYNRFQRYEARARKRAAQQFPNLGNRFNWSQVYKPKYGSFQRFVNGYMSSEDFLRTLNLDKFSEEEKKDLTVQLHLLFALDYMTRNTDRKNANFLVKVNEVDVEEEQTTAPDTQPQSLVQPAAQIINITQDDAAVKETEHDVVPPASISVPSYPPKPSKRRSFHIAAIDNGLAFPFKHPGEIRSYPFCWSIYFRHFATQPFADEVKQKLLPLLEDVRKVKELCDILRAEFMKDKRYRKKKTIEAQLSVFRGQLLNLLDALKSNKTPAELELSRPVYLKELGRKKRRVRAQTSRSSISSIEDTFVNVVVDGQRDIMEPETEGNTRLSHPWKDMYVLKVHTQNPYFSCC</sequence>
<evidence type="ECO:0000256" key="4">
    <source>
        <dbReference type="ARBA" id="ARBA00022679"/>
    </source>
</evidence>
<dbReference type="GO" id="GO:0005765">
    <property type="term" value="C:lysosomal membrane"/>
    <property type="evidence" value="ECO:0007669"/>
    <property type="project" value="TreeGrafter"/>
</dbReference>
<accession>A0A811KK34</accession>
<proteinExistence type="inferred from homology"/>
<evidence type="ECO:0000256" key="9">
    <source>
        <dbReference type="RuleBase" id="RU367084"/>
    </source>
</evidence>
<keyword evidence="8 9" id="KW-0472">Membrane</keyword>
<evidence type="ECO:0000256" key="3">
    <source>
        <dbReference type="ARBA" id="ARBA00022475"/>
    </source>
</evidence>
<protein>
    <recommendedName>
        <fullName evidence="9">Phosphatidylinositol 4-kinase type 2</fullName>
        <ecNumber evidence="9">2.7.1.67</ecNumber>
    </recommendedName>
</protein>
<keyword evidence="7 9" id="KW-0067">ATP-binding</keyword>
<dbReference type="PANTHER" id="PTHR12865">
    <property type="entry name" value="PHOSPHATIDYLINOSITOL 4-KINASE TYPE-II"/>
    <property type="match status" value="1"/>
</dbReference>
<keyword evidence="3" id="KW-1003">Cell membrane</keyword>
<dbReference type="Pfam" id="PF00454">
    <property type="entry name" value="PI3_PI4_kinase"/>
    <property type="match status" value="1"/>
</dbReference>
<evidence type="ECO:0000256" key="6">
    <source>
        <dbReference type="ARBA" id="ARBA00022777"/>
    </source>
</evidence>
<dbReference type="GO" id="GO:0007032">
    <property type="term" value="P:endosome organization"/>
    <property type="evidence" value="ECO:0007669"/>
    <property type="project" value="TreeGrafter"/>
</dbReference>
<dbReference type="EMBL" id="CAJFCW020000003">
    <property type="protein sequence ID" value="CAG9104880.1"/>
    <property type="molecule type" value="Genomic_DNA"/>
</dbReference>
<keyword evidence="13" id="KW-1185">Reference proteome</keyword>
<feature type="region of interest" description="Disordered" evidence="10">
    <location>
        <begin position="24"/>
        <end position="46"/>
    </location>
</feature>
<comment type="subcellular location">
    <subcellularLocation>
        <location evidence="1">Cell membrane</location>
    </subcellularLocation>
    <subcellularLocation>
        <location evidence="9">Membrane</location>
        <topology evidence="9">Peripheral membrane protein</topology>
    </subcellularLocation>
</comment>
<dbReference type="PROSITE" id="PS50290">
    <property type="entry name" value="PI3_4_KINASE_3"/>
    <property type="match status" value="1"/>
</dbReference>
<evidence type="ECO:0000256" key="2">
    <source>
        <dbReference type="ARBA" id="ARBA00008941"/>
    </source>
</evidence>
<evidence type="ECO:0000256" key="10">
    <source>
        <dbReference type="SAM" id="MobiDB-lite"/>
    </source>
</evidence>
<dbReference type="EC" id="2.7.1.67" evidence="9"/>
<feature type="domain" description="PI3K/PI4K catalytic" evidence="11">
    <location>
        <begin position="84"/>
        <end position="460"/>
    </location>
</feature>
<keyword evidence="5 9" id="KW-0547">Nucleotide-binding</keyword>
<feature type="compositionally biased region" description="Basic and acidic residues" evidence="10">
    <location>
        <begin position="34"/>
        <end position="46"/>
    </location>
</feature>
<dbReference type="InterPro" id="IPR039756">
    <property type="entry name" value="Lsb6/PI4K2"/>
</dbReference>
<dbReference type="GO" id="GO:0046854">
    <property type="term" value="P:phosphatidylinositol phosphate biosynthetic process"/>
    <property type="evidence" value="ECO:0007669"/>
    <property type="project" value="UniProtKB-UniRule"/>
</dbReference>
<dbReference type="OrthoDB" id="3349449at2759"/>
<dbReference type="GO" id="GO:0005802">
    <property type="term" value="C:trans-Golgi network"/>
    <property type="evidence" value="ECO:0007669"/>
    <property type="project" value="TreeGrafter"/>
</dbReference>
<evidence type="ECO:0000256" key="5">
    <source>
        <dbReference type="ARBA" id="ARBA00022741"/>
    </source>
</evidence>
<keyword evidence="4 9" id="KW-0808">Transferase</keyword>
<organism evidence="12 13">
    <name type="scientific">Bursaphelenchus okinawaensis</name>
    <dbReference type="NCBI Taxonomy" id="465554"/>
    <lineage>
        <taxon>Eukaryota</taxon>
        <taxon>Metazoa</taxon>
        <taxon>Ecdysozoa</taxon>
        <taxon>Nematoda</taxon>
        <taxon>Chromadorea</taxon>
        <taxon>Rhabditida</taxon>
        <taxon>Tylenchina</taxon>
        <taxon>Tylenchomorpha</taxon>
        <taxon>Aphelenchoidea</taxon>
        <taxon>Aphelenchoididae</taxon>
        <taxon>Bursaphelenchus</taxon>
    </lineage>
</organism>
<name>A0A811KK34_9BILA</name>
<comment type="caution">
    <text evidence="12">The sequence shown here is derived from an EMBL/GenBank/DDBJ whole genome shotgun (WGS) entry which is preliminary data.</text>
</comment>
<dbReference type="GO" id="GO:0005768">
    <property type="term" value="C:endosome"/>
    <property type="evidence" value="ECO:0007669"/>
    <property type="project" value="TreeGrafter"/>
</dbReference>
<evidence type="ECO:0000256" key="8">
    <source>
        <dbReference type="ARBA" id="ARBA00023136"/>
    </source>
</evidence>
<comment type="catalytic activity">
    <reaction evidence="9">
        <text>a 1,2-diacyl-sn-glycero-3-phospho-(1D-myo-inositol) + ATP = a 1,2-diacyl-sn-glycero-3-phospho-(1D-myo-inositol 4-phosphate) + ADP + H(+)</text>
        <dbReference type="Rhea" id="RHEA:19877"/>
        <dbReference type="ChEBI" id="CHEBI:15378"/>
        <dbReference type="ChEBI" id="CHEBI:30616"/>
        <dbReference type="ChEBI" id="CHEBI:57880"/>
        <dbReference type="ChEBI" id="CHEBI:58178"/>
        <dbReference type="ChEBI" id="CHEBI:456216"/>
        <dbReference type="EC" id="2.7.1.67"/>
    </reaction>
</comment>
<gene>
    <name evidence="12" type="ORF">BOKJ2_LOCUS6295</name>
</gene>
<evidence type="ECO:0000256" key="1">
    <source>
        <dbReference type="ARBA" id="ARBA00004236"/>
    </source>
</evidence>
<dbReference type="Proteomes" id="UP000783686">
    <property type="component" value="Unassembled WGS sequence"/>
</dbReference>
<dbReference type="GO" id="GO:0005524">
    <property type="term" value="F:ATP binding"/>
    <property type="evidence" value="ECO:0007669"/>
    <property type="project" value="UniProtKB-UniRule"/>
</dbReference>
<dbReference type="GO" id="GO:0007030">
    <property type="term" value="P:Golgi organization"/>
    <property type="evidence" value="ECO:0007669"/>
    <property type="project" value="TreeGrafter"/>
</dbReference>
<evidence type="ECO:0000313" key="12">
    <source>
        <dbReference type="EMBL" id="CAD5215842.1"/>
    </source>
</evidence>